<dbReference type="EMBL" id="JABANM010035085">
    <property type="protein sequence ID" value="KAF4698590.1"/>
    <property type="molecule type" value="Genomic_DNA"/>
</dbReference>
<gene>
    <name evidence="2" type="ORF">FOZ62_016520</name>
</gene>
<proteinExistence type="predicted"/>
<evidence type="ECO:0000313" key="3">
    <source>
        <dbReference type="Proteomes" id="UP000574390"/>
    </source>
</evidence>
<comment type="caution">
    <text evidence="2">The sequence shown here is derived from an EMBL/GenBank/DDBJ whole genome shotgun (WGS) entry which is preliminary data.</text>
</comment>
<evidence type="ECO:0000256" key="1">
    <source>
        <dbReference type="SAM" id="SignalP"/>
    </source>
</evidence>
<feature type="chain" id="PRO_5029711539" evidence="1">
    <location>
        <begin position="22"/>
        <end position="144"/>
    </location>
</feature>
<reference evidence="2 3" key="1">
    <citation type="submission" date="2020-04" db="EMBL/GenBank/DDBJ databases">
        <title>Perkinsus olseni comparative genomics.</title>
        <authorList>
            <person name="Bogema D.R."/>
        </authorList>
    </citation>
    <scope>NUCLEOTIDE SEQUENCE [LARGE SCALE GENOMIC DNA]</scope>
    <source>
        <strain evidence="2">ATCC PRA-205</strain>
    </source>
</reference>
<feature type="non-terminal residue" evidence="2">
    <location>
        <position position="1"/>
    </location>
</feature>
<accession>A0A7J6PSH0</accession>
<dbReference type="AlphaFoldDB" id="A0A7J6PSH0"/>
<feature type="signal peptide" evidence="1">
    <location>
        <begin position="1"/>
        <end position="21"/>
    </location>
</feature>
<protein>
    <submittedName>
        <fullName evidence="2">Uncharacterized protein</fullName>
    </submittedName>
</protein>
<evidence type="ECO:0000313" key="2">
    <source>
        <dbReference type="EMBL" id="KAF4698590.1"/>
    </source>
</evidence>
<name>A0A7J6PSH0_PEROL</name>
<keyword evidence="1" id="KW-0732">Signal</keyword>
<dbReference type="Proteomes" id="UP000574390">
    <property type="component" value="Unassembled WGS sequence"/>
</dbReference>
<sequence length="144" mass="16215">RHMSITLIPLLWCLLQASVDGFYSKYRGVDGLFNVEYTMLLDQEVNAAIVRVSCPGGHPKFGPVELTMSEFFPVAKGTRNPNPYDTYHIIDKDLLRKFNNEVKDNCKKNMTASDFDNAIVVQRGVVFTVQGHSELLAQVAQFDS</sequence>
<organism evidence="2 3">
    <name type="scientific">Perkinsus olseni</name>
    <name type="common">Perkinsus atlanticus</name>
    <dbReference type="NCBI Taxonomy" id="32597"/>
    <lineage>
        <taxon>Eukaryota</taxon>
        <taxon>Sar</taxon>
        <taxon>Alveolata</taxon>
        <taxon>Perkinsozoa</taxon>
        <taxon>Perkinsea</taxon>
        <taxon>Perkinsida</taxon>
        <taxon>Perkinsidae</taxon>
        <taxon>Perkinsus</taxon>
    </lineage>
</organism>